<dbReference type="Gramene" id="TKV90649">
    <property type="protein sequence ID" value="TKV90649"/>
    <property type="gene ID" value="SEVIR_9G043850v2"/>
</dbReference>
<reference evidence="1" key="1">
    <citation type="submission" date="2019-03" db="EMBL/GenBank/DDBJ databases">
        <title>WGS assembly of Setaria viridis.</title>
        <authorList>
            <person name="Huang P."/>
            <person name="Jenkins J."/>
            <person name="Grimwood J."/>
            <person name="Barry K."/>
            <person name="Healey A."/>
            <person name="Mamidi S."/>
            <person name="Sreedasyam A."/>
            <person name="Shu S."/>
            <person name="Feldman M."/>
            <person name="Wu J."/>
            <person name="Yu Y."/>
            <person name="Chen C."/>
            <person name="Johnson J."/>
            <person name="Rokhsar D."/>
            <person name="Baxter I."/>
            <person name="Schmutz J."/>
            <person name="Brutnell T."/>
            <person name="Kellogg E."/>
        </authorList>
    </citation>
    <scope>NUCLEOTIDE SEQUENCE [LARGE SCALE GENOMIC DNA]</scope>
</reference>
<accession>A0A4U6SQ83</accession>
<protein>
    <submittedName>
        <fullName evidence="1">Uncharacterized protein</fullName>
    </submittedName>
</protein>
<gene>
    <name evidence="1" type="ORF">SEVIR_9G043850v2</name>
</gene>
<sequence>MGLAVRHFPRNRRTCRASDPIEQLSNSICQIVTIVHLFDQILY</sequence>
<organism evidence="1 2">
    <name type="scientific">Setaria viridis</name>
    <name type="common">Green bristlegrass</name>
    <name type="synonym">Setaria italica subsp. viridis</name>
    <dbReference type="NCBI Taxonomy" id="4556"/>
    <lineage>
        <taxon>Eukaryota</taxon>
        <taxon>Viridiplantae</taxon>
        <taxon>Streptophyta</taxon>
        <taxon>Embryophyta</taxon>
        <taxon>Tracheophyta</taxon>
        <taxon>Spermatophyta</taxon>
        <taxon>Magnoliopsida</taxon>
        <taxon>Liliopsida</taxon>
        <taxon>Poales</taxon>
        <taxon>Poaceae</taxon>
        <taxon>PACMAD clade</taxon>
        <taxon>Panicoideae</taxon>
        <taxon>Panicodae</taxon>
        <taxon>Paniceae</taxon>
        <taxon>Cenchrinae</taxon>
        <taxon>Setaria</taxon>
    </lineage>
</organism>
<name>A0A4U6SQ83_SETVI</name>
<evidence type="ECO:0000313" key="1">
    <source>
        <dbReference type="EMBL" id="TKV90649.1"/>
    </source>
</evidence>
<keyword evidence="2" id="KW-1185">Reference proteome</keyword>
<dbReference type="AlphaFoldDB" id="A0A4U6SQ83"/>
<dbReference type="EMBL" id="CM016560">
    <property type="protein sequence ID" value="TKV90649.1"/>
    <property type="molecule type" value="Genomic_DNA"/>
</dbReference>
<dbReference type="Proteomes" id="UP000298652">
    <property type="component" value="Chromosome 9"/>
</dbReference>
<proteinExistence type="predicted"/>
<evidence type="ECO:0000313" key="2">
    <source>
        <dbReference type="Proteomes" id="UP000298652"/>
    </source>
</evidence>